<accession>A0A420VDW3</accession>
<name>A0A420VDW3_9BACI</name>
<dbReference type="AlphaFoldDB" id="A0A420VDW3"/>
<proteinExistence type="predicted"/>
<evidence type="ECO:0000256" key="1">
    <source>
        <dbReference type="SAM" id="Phobius"/>
    </source>
</evidence>
<evidence type="ECO:0000313" key="2">
    <source>
        <dbReference type="EMBL" id="RKO61789.1"/>
    </source>
</evidence>
<comment type="caution">
    <text evidence="2">The sequence shown here is derived from an EMBL/GenBank/DDBJ whole genome shotgun (WGS) entry which is preliminary data.</text>
</comment>
<dbReference type="EMBL" id="AZRV01000035">
    <property type="protein sequence ID" value="RKO61789.1"/>
    <property type="molecule type" value="Genomic_DNA"/>
</dbReference>
<organism evidence="2 3">
    <name type="scientific">Caldibacillus debilis GB1</name>
    <dbReference type="NCBI Taxonomy" id="1339248"/>
    <lineage>
        <taxon>Bacteria</taxon>
        <taxon>Bacillati</taxon>
        <taxon>Bacillota</taxon>
        <taxon>Bacilli</taxon>
        <taxon>Bacillales</taxon>
        <taxon>Bacillaceae</taxon>
        <taxon>Caldibacillus</taxon>
    </lineage>
</organism>
<evidence type="ECO:0000313" key="3">
    <source>
        <dbReference type="Proteomes" id="UP000286235"/>
    </source>
</evidence>
<feature type="transmembrane region" description="Helical" evidence="1">
    <location>
        <begin position="20"/>
        <end position="39"/>
    </location>
</feature>
<dbReference type="Proteomes" id="UP000286235">
    <property type="component" value="Unassembled WGS sequence"/>
</dbReference>
<keyword evidence="1" id="KW-1133">Transmembrane helix</keyword>
<protein>
    <submittedName>
        <fullName evidence="2">Uncharacterized protein</fullName>
    </submittedName>
</protein>
<keyword evidence="1" id="KW-0812">Transmembrane</keyword>
<keyword evidence="3" id="KW-1185">Reference proteome</keyword>
<sequence>MERLKAFIKAKKGSFSLEAVIAMMFVLMLIWLGVAYYTYLIPRQVLTQEVHNLATIAKLQGGLTESDIERFKNRLVDKGYVSENKMNKIVVTAVAEDEYGNVKNVTSVLPLSEGYNDDPNAYSHRNSKEIITVTAKIPAKSHFLKVMLNFWDNEPKEAMHEYTFQETVMSERW</sequence>
<keyword evidence="1" id="KW-0472">Membrane</keyword>
<dbReference type="RefSeq" id="WP_120669209.1">
    <property type="nucleotide sequence ID" value="NZ_AZRV01000035.1"/>
</dbReference>
<gene>
    <name evidence="2" type="ORF">Cdeb_01282</name>
</gene>
<reference evidence="2 3" key="1">
    <citation type="submission" date="2013-12" db="EMBL/GenBank/DDBJ databases">
        <title>Genome and proteome characterization of Caldibacillus debilis GB1 derived from a cellulolytic aero-tolerant co-culture.</title>
        <authorList>
            <person name="Wushke S.T."/>
            <person name="Zhang X."/>
            <person name="Fristensky B."/>
            <person name="Wilkins J.A."/>
            <person name="Levin D.B."/>
            <person name="Sparling R."/>
        </authorList>
    </citation>
    <scope>NUCLEOTIDE SEQUENCE [LARGE SCALE GENOMIC DNA]</scope>
    <source>
        <strain evidence="2 3">GB1</strain>
    </source>
</reference>